<reference evidence="3" key="1">
    <citation type="journal article" date="2019" name="Int. J. Syst. Evol. Microbiol.">
        <title>The Global Catalogue of Microorganisms (GCM) 10K type strain sequencing project: providing services to taxonomists for standard genome sequencing and annotation.</title>
        <authorList>
            <consortium name="The Broad Institute Genomics Platform"/>
            <consortium name="The Broad Institute Genome Sequencing Center for Infectious Disease"/>
            <person name="Wu L."/>
            <person name="Ma J."/>
        </authorList>
    </citation>
    <scope>NUCLEOTIDE SEQUENCE [LARGE SCALE GENOMIC DNA]</scope>
    <source>
        <strain evidence="3">KCTC 42182</strain>
    </source>
</reference>
<feature type="signal peptide" evidence="1">
    <location>
        <begin position="1"/>
        <end position="19"/>
    </location>
</feature>
<organism evidence="2 3">
    <name type="scientific">Ferrovibrio xuzhouensis</name>
    <dbReference type="NCBI Taxonomy" id="1576914"/>
    <lineage>
        <taxon>Bacteria</taxon>
        <taxon>Pseudomonadati</taxon>
        <taxon>Pseudomonadota</taxon>
        <taxon>Alphaproteobacteria</taxon>
        <taxon>Rhodospirillales</taxon>
        <taxon>Rhodospirillaceae</taxon>
        <taxon>Ferrovibrio</taxon>
    </lineage>
</organism>
<protein>
    <recommendedName>
        <fullName evidence="4">Alpha/beta hydrolase family protein</fullName>
    </recommendedName>
</protein>
<dbReference type="Proteomes" id="UP001595711">
    <property type="component" value="Unassembled WGS sequence"/>
</dbReference>
<dbReference type="RefSeq" id="WP_379729295.1">
    <property type="nucleotide sequence ID" value="NZ_JBHRYJ010000005.1"/>
</dbReference>
<proteinExistence type="predicted"/>
<dbReference type="EMBL" id="JBHRYJ010000005">
    <property type="protein sequence ID" value="MFC3677709.1"/>
    <property type="molecule type" value="Genomic_DNA"/>
</dbReference>
<gene>
    <name evidence="2" type="ORF">ACFOOQ_19310</name>
</gene>
<feature type="chain" id="PRO_5047539000" description="Alpha/beta hydrolase family protein" evidence="1">
    <location>
        <begin position="20"/>
        <end position="445"/>
    </location>
</feature>
<comment type="caution">
    <text evidence="2">The sequence shown here is derived from an EMBL/GenBank/DDBJ whole genome shotgun (WGS) entry which is preliminary data.</text>
</comment>
<dbReference type="InterPro" id="IPR029058">
    <property type="entry name" value="AB_hydrolase_fold"/>
</dbReference>
<evidence type="ECO:0000256" key="1">
    <source>
        <dbReference type="SAM" id="SignalP"/>
    </source>
</evidence>
<evidence type="ECO:0000313" key="3">
    <source>
        <dbReference type="Proteomes" id="UP001595711"/>
    </source>
</evidence>
<dbReference type="Gene3D" id="3.40.50.1820">
    <property type="entry name" value="alpha/beta hydrolase"/>
    <property type="match status" value="1"/>
</dbReference>
<name>A0ABV7VJW9_9PROT</name>
<evidence type="ECO:0000313" key="2">
    <source>
        <dbReference type="EMBL" id="MFC3677709.1"/>
    </source>
</evidence>
<keyword evidence="1" id="KW-0732">Signal</keyword>
<accession>A0ABV7VJW9</accession>
<keyword evidence="3" id="KW-1185">Reference proteome</keyword>
<evidence type="ECO:0008006" key="4">
    <source>
        <dbReference type="Google" id="ProtNLM"/>
    </source>
</evidence>
<dbReference type="SUPFAM" id="SSF53474">
    <property type="entry name" value="alpha/beta-Hydrolases"/>
    <property type="match status" value="1"/>
</dbReference>
<sequence>MLFRHAAAGLSLAVLAVFAVPVAGHAAAPPAETPCPKELAGAITCYTGADDRGAHYWIARPLSWNGTLIVHAHGGPRLGAPNQNSEKADLERFAVTVQEGYAWIASSYRRGGYGVRMAAEDSEAARKIFIASFGQPRHTIVHGQSWGGNVGAKLIELYAVAPDGHRNYDGALLTSGMLAGGTDAYDFRADLRAVYQYYCHNHPKPDEEQYPLWSGLAADSKMTRDELAARMKDCTGVGLPKDQRSAAQQQNLDNILNVIRIPERTLVSHMAWATFLFRDLVQKRLDGRNPFTNEGVHYTGSTDDAALNAGVVRFRADLKAVAMLADDSDMTGQIAIPVVTMHAIDDPTAMVEQEAHYRAVVEKAGHGDLLVQTFTDEHVHSKLHDAEYPAMLNALMQWITAGKKPTPAGIAASCAQYQAVYGGLCAFRPDYHPAAFSTRVYPRRP</sequence>